<dbReference type="AlphaFoldDB" id="A0A6P0GC76"/>
<evidence type="ECO:0000313" key="1">
    <source>
        <dbReference type="EMBL" id="NEM04475.1"/>
    </source>
</evidence>
<comment type="caution">
    <text evidence="1">The sequence shown here is derived from an EMBL/GenBank/DDBJ whole genome shotgun (WGS) entry which is preliminary data.</text>
</comment>
<organism evidence="1 2">
    <name type="scientific">Geodermatophilus normandii</name>
    <dbReference type="NCBI Taxonomy" id="1137989"/>
    <lineage>
        <taxon>Bacteria</taxon>
        <taxon>Bacillati</taxon>
        <taxon>Actinomycetota</taxon>
        <taxon>Actinomycetes</taxon>
        <taxon>Geodermatophilales</taxon>
        <taxon>Geodermatophilaceae</taxon>
        <taxon>Geodermatophilus</taxon>
    </lineage>
</organism>
<protein>
    <submittedName>
        <fullName evidence="1">Uncharacterized protein</fullName>
    </submittedName>
</protein>
<sequence>MDTTTLTALHEHYVRQVNAAVAEDRMDLVQELYEDYFEEALRRLLETSTA</sequence>
<accession>A0A6P0GC76</accession>
<dbReference type="EMBL" id="JAAGWE010000002">
    <property type="protein sequence ID" value="NEM04475.1"/>
    <property type="molecule type" value="Genomic_DNA"/>
</dbReference>
<reference evidence="1 2" key="1">
    <citation type="submission" date="2019-12" db="EMBL/GenBank/DDBJ databases">
        <title>WGS of CPCC 203550 I12A-02606.</title>
        <authorList>
            <person name="Jiang Z."/>
        </authorList>
    </citation>
    <scope>NUCLEOTIDE SEQUENCE [LARGE SCALE GENOMIC DNA]</scope>
    <source>
        <strain evidence="1 2">I12A-02606</strain>
    </source>
</reference>
<dbReference type="RefSeq" id="WP_163474694.1">
    <property type="nucleotide sequence ID" value="NZ_JAAGWE010000002.1"/>
</dbReference>
<dbReference type="Proteomes" id="UP000471126">
    <property type="component" value="Unassembled WGS sequence"/>
</dbReference>
<evidence type="ECO:0000313" key="2">
    <source>
        <dbReference type="Proteomes" id="UP000471126"/>
    </source>
</evidence>
<name>A0A6P0GC76_9ACTN</name>
<gene>
    <name evidence="1" type="ORF">GCU54_00315</name>
</gene>
<proteinExistence type="predicted"/>